<dbReference type="GO" id="GO:0043093">
    <property type="term" value="P:FtsZ-dependent cytokinesis"/>
    <property type="evidence" value="ECO:0007669"/>
    <property type="project" value="UniProtKB-UniRule"/>
</dbReference>
<evidence type="ECO:0000256" key="3">
    <source>
        <dbReference type="ARBA" id="ARBA00023306"/>
    </source>
</evidence>
<organism evidence="6 7">
    <name type="scientific">Trueperella pecoris</name>
    <dbReference type="NCBI Taxonomy" id="2733571"/>
    <lineage>
        <taxon>Bacteria</taxon>
        <taxon>Bacillati</taxon>
        <taxon>Actinomycetota</taxon>
        <taxon>Actinomycetes</taxon>
        <taxon>Actinomycetales</taxon>
        <taxon>Actinomycetaceae</taxon>
        <taxon>Trueperella</taxon>
    </lineage>
</organism>
<dbReference type="EMBL" id="CP063213">
    <property type="protein sequence ID" value="QOR46368.1"/>
    <property type="molecule type" value="Genomic_DNA"/>
</dbReference>
<comment type="subunit">
    <text evidence="5">Homodimer. Interacts with FtsZ.</text>
</comment>
<keyword evidence="2 5" id="KW-0717">Septation</keyword>
<evidence type="ECO:0000313" key="7">
    <source>
        <dbReference type="Proteomes" id="UP000595053"/>
    </source>
</evidence>
<accession>A0A7M1QWQ8</accession>
<keyword evidence="7" id="KW-1185">Reference proteome</keyword>
<reference evidence="6 7" key="1">
    <citation type="submission" date="2020-10" db="EMBL/GenBank/DDBJ databases">
        <title>Trueperella pecoris sp. nov. isolated from bovine and porcine specimens.</title>
        <authorList>
            <person name="Schoenecker L."/>
            <person name="Schnydrig P."/>
            <person name="Brodard I."/>
            <person name="Thomann A."/>
            <person name="Hemphill A."/>
            <person name="Rodriguez-Campos S."/>
            <person name="Perreten V."/>
            <person name="Jores J."/>
            <person name="Kittl S."/>
        </authorList>
    </citation>
    <scope>NUCLEOTIDE SEQUENCE [LARGE SCALE GENOMIC DNA]</scope>
    <source>
        <strain evidence="6 7">15A0121</strain>
    </source>
</reference>
<dbReference type="InterPro" id="IPR038594">
    <property type="entry name" value="SepF-like_sf"/>
</dbReference>
<dbReference type="Proteomes" id="UP000595053">
    <property type="component" value="Chromosome"/>
</dbReference>
<dbReference type="Gene3D" id="3.30.110.150">
    <property type="entry name" value="SepF-like protein"/>
    <property type="match status" value="1"/>
</dbReference>
<name>A0A7M1QWQ8_9ACTO</name>
<evidence type="ECO:0000256" key="5">
    <source>
        <dbReference type="HAMAP-Rule" id="MF_01197"/>
    </source>
</evidence>
<dbReference type="InterPro" id="IPR007561">
    <property type="entry name" value="Cell_div_SepF/SepF-rel"/>
</dbReference>
<comment type="similarity">
    <text evidence="5">Belongs to the SepF family.</text>
</comment>
<protein>
    <recommendedName>
        <fullName evidence="5">Cell division protein SepF</fullName>
    </recommendedName>
</protein>
<keyword evidence="3 5" id="KW-0131">Cell cycle</keyword>
<evidence type="ECO:0000256" key="4">
    <source>
        <dbReference type="ARBA" id="ARBA00044936"/>
    </source>
</evidence>
<sequence length="141" mass="15819">MGIFDRITAKAMPYEDDYYDEDVVDYGEYDETGEEYPESEAPVSSIRPVSQAPEVARIVTVWVANYKEVRDFAVEFRNGLPVVLNLSQADDAERTRIVDFAVGLCFGLEGDFNRISDDVFLLTPKSVKIDSHGSEAPHTFA</sequence>
<evidence type="ECO:0000256" key="2">
    <source>
        <dbReference type="ARBA" id="ARBA00023210"/>
    </source>
</evidence>
<keyword evidence="1 5" id="KW-0132">Cell division</keyword>
<evidence type="ECO:0000256" key="1">
    <source>
        <dbReference type="ARBA" id="ARBA00022618"/>
    </source>
</evidence>
<dbReference type="HAMAP" id="MF_01197">
    <property type="entry name" value="SepF"/>
    <property type="match status" value="1"/>
</dbReference>
<dbReference type="AlphaFoldDB" id="A0A7M1QWQ8"/>
<dbReference type="RefSeq" id="WP_193325940.1">
    <property type="nucleotide sequence ID" value="NZ_CP053291.1"/>
</dbReference>
<dbReference type="GO" id="GO:0000917">
    <property type="term" value="P:division septum assembly"/>
    <property type="evidence" value="ECO:0007669"/>
    <property type="project" value="UniProtKB-KW"/>
</dbReference>
<dbReference type="GO" id="GO:0005737">
    <property type="term" value="C:cytoplasm"/>
    <property type="evidence" value="ECO:0007669"/>
    <property type="project" value="UniProtKB-SubCell"/>
</dbReference>
<gene>
    <name evidence="5" type="primary">sepF</name>
    <name evidence="6" type="ORF">INS88_03970</name>
</gene>
<comment type="function">
    <text evidence="4 5">Cell division protein that is part of the divisome complex and is recruited early to the Z-ring. Probably stimulates Z-ring formation, perhaps through the cross-linking of FtsZ protofilaments. Its function overlaps with FtsA.</text>
</comment>
<dbReference type="PANTHER" id="PTHR35798">
    <property type="entry name" value="CELL DIVISION PROTEIN SEPF"/>
    <property type="match status" value="1"/>
</dbReference>
<comment type="subcellular location">
    <subcellularLocation>
        <location evidence="5">Cytoplasm</location>
    </subcellularLocation>
    <text evidence="5">Localizes to the division site, in a FtsZ-dependent manner.</text>
</comment>
<dbReference type="PANTHER" id="PTHR35798:SF1">
    <property type="entry name" value="CELL DIVISION PROTEIN SEPF"/>
    <property type="match status" value="1"/>
</dbReference>
<evidence type="ECO:0000313" key="6">
    <source>
        <dbReference type="EMBL" id="QOR46368.1"/>
    </source>
</evidence>
<dbReference type="InterPro" id="IPR023052">
    <property type="entry name" value="Cell_div_SepF"/>
</dbReference>
<proteinExistence type="inferred from homology"/>
<keyword evidence="5" id="KW-0963">Cytoplasm</keyword>
<dbReference type="Pfam" id="PF04472">
    <property type="entry name" value="SepF"/>
    <property type="match status" value="1"/>
</dbReference>